<gene>
    <name evidence="2" type="ORF">CNMCM5623_000561</name>
    <name evidence="3" type="ORF">CNMCM7691_005223</name>
</gene>
<accession>A0A8H6R4F3</accession>
<dbReference type="InterPro" id="IPR000073">
    <property type="entry name" value="AB_hydrolase_1"/>
</dbReference>
<evidence type="ECO:0000259" key="1">
    <source>
        <dbReference type="Pfam" id="PF12697"/>
    </source>
</evidence>
<comment type="caution">
    <text evidence="3">The sequence shown here is derived from an EMBL/GenBank/DDBJ whole genome shotgun (WGS) entry which is preliminary data.</text>
</comment>
<reference evidence="3" key="1">
    <citation type="submission" date="2020-06" db="EMBL/GenBank/DDBJ databases">
        <title>Draft genome sequences of strains closely related to Aspergillus parafelis and Aspergillus hiratsukae.</title>
        <authorList>
            <person name="Dos Santos R.A.C."/>
            <person name="Rivero-Menendez O."/>
            <person name="Steenwyk J.L."/>
            <person name="Mead M.E."/>
            <person name="Goldman G.H."/>
            <person name="Alastruey-Izquierdo A."/>
            <person name="Rokas A."/>
        </authorList>
    </citation>
    <scope>NUCLEOTIDE SEQUENCE</scope>
    <source>
        <strain evidence="2">CNM-CM5623</strain>
        <strain evidence="3">CNM-CM7691</strain>
    </source>
</reference>
<dbReference type="Proteomes" id="UP000654922">
    <property type="component" value="Unassembled WGS sequence"/>
</dbReference>
<sequence>MATIVFVPGAWITPAFYQPFLEALNAAGYPVRYAGYPSLDPADPTSADCKADSDAIASVIRPLVEDEGRDVLLVMHSYAGMPGAAAAKGLAQTERAQQGKSGGIVGMVFIAAFLVPEGLSCAGLQGGDLPPWILLDRPYEKVNIPDDPAGNFAADVGEDVAQNLARYIRPHSTLAFNSPQPAPAWADRAYAGRLAFIVPTLDKAVPEGAQRAMITATQKDWIVEEIVCSHLAPFLNRIDECVRLLQGFLGVFEGTKN</sequence>
<evidence type="ECO:0000313" key="2">
    <source>
        <dbReference type="EMBL" id="KAF7167154.1"/>
    </source>
</evidence>
<evidence type="ECO:0000313" key="3">
    <source>
        <dbReference type="EMBL" id="KAF7184403.1"/>
    </source>
</evidence>
<dbReference type="InterPro" id="IPR052897">
    <property type="entry name" value="Sec-Metab_Biosynth_Hydrolase"/>
</dbReference>
<evidence type="ECO:0000313" key="4">
    <source>
        <dbReference type="Proteomes" id="UP000641853"/>
    </source>
</evidence>
<dbReference type="PANTHER" id="PTHR37017:SF11">
    <property type="entry name" value="ESTERASE_LIPASE_THIOESTERASE DOMAIN-CONTAINING PROTEIN"/>
    <property type="match status" value="1"/>
</dbReference>
<dbReference type="Proteomes" id="UP000641853">
    <property type="component" value="Unassembled WGS sequence"/>
</dbReference>
<dbReference type="Pfam" id="PF12697">
    <property type="entry name" value="Abhydrolase_6"/>
    <property type="match status" value="1"/>
</dbReference>
<dbReference type="EMBL" id="JACBAE010001291">
    <property type="protein sequence ID" value="KAF7167154.1"/>
    <property type="molecule type" value="Genomic_DNA"/>
</dbReference>
<protein>
    <recommendedName>
        <fullName evidence="1">AB hydrolase-1 domain-containing protein</fullName>
    </recommendedName>
</protein>
<dbReference type="AlphaFoldDB" id="A0A8H6R4F3"/>
<keyword evidence="4" id="KW-1185">Reference proteome</keyword>
<organism evidence="3 4">
    <name type="scientific">Aspergillus felis</name>
    <dbReference type="NCBI Taxonomy" id="1287682"/>
    <lineage>
        <taxon>Eukaryota</taxon>
        <taxon>Fungi</taxon>
        <taxon>Dikarya</taxon>
        <taxon>Ascomycota</taxon>
        <taxon>Pezizomycotina</taxon>
        <taxon>Eurotiomycetes</taxon>
        <taxon>Eurotiomycetidae</taxon>
        <taxon>Eurotiales</taxon>
        <taxon>Aspergillaceae</taxon>
        <taxon>Aspergillus</taxon>
        <taxon>Aspergillus subgen. Fumigati</taxon>
    </lineage>
</organism>
<dbReference type="Gene3D" id="3.40.50.1820">
    <property type="entry name" value="alpha/beta hydrolase"/>
    <property type="match status" value="1"/>
</dbReference>
<proteinExistence type="predicted"/>
<dbReference type="PANTHER" id="PTHR37017">
    <property type="entry name" value="AB HYDROLASE-1 DOMAIN-CONTAINING PROTEIN-RELATED"/>
    <property type="match status" value="1"/>
</dbReference>
<dbReference type="SUPFAM" id="SSF53474">
    <property type="entry name" value="alpha/beta-Hydrolases"/>
    <property type="match status" value="1"/>
</dbReference>
<dbReference type="OrthoDB" id="408373at2759"/>
<feature type="domain" description="AB hydrolase-1" evidence="1">
    <location>
        <begin position="4"/>
        <end position="243"/>
    </location>
</feature>
<dbReference type="InterPro" id="IPR029058">
    <property type="entry name" value="AB_hydrolase_fold"/>
</dbReference>
<name>A0A8H6R4F3_9EURO</name>
<dbReference type="EMBL" id="JACBAG010001636">
    <property type="protein sequence ID" value="KAF7184403.1"/>
    <property type="molecule type" value="Genomic_DNA"/>
</dbReference>